<protein>
    <submittedName>
        <fullName evidence="2">Uncharacterized protein</fullName>
    </submittedName>
</protein>
<reference evidence="4 5" key="1">
    <citation type="journal article" date="2019" name="Sci. Rep.">
        <title>Comparative genomics of chytrid fungi reveal insights into the obligate biotrophic and pathogenic lifestyle of Synchytrium endobioticum.</title>
        <authorList>
            <person name="van de Vossenberg B.T.L.H."/>
            <person name="Warris S."/>
            <person name="Nguyen H.D.T."/>
            <person name="van Gent-Pelzer M.P.E."/>
            <person name="Joly D.L."/>
            <person name="van de Geest H.C."/>
            <person name="Bonants P.J.M."/>
            <person name="Smith D.S."/>
            <person name="Levesque C.A."/>
            <person name="van der Lee T.A.J."/>
        </authorList>
    </citation>
    <scope>NUCLEOTIDE SEQUENCE [LARGE SCALE GENOMIC DNA]</scope>
    <source>
        <strain evidence="2 5">LEV6574</strain>
        <strain evidence="3 4">MB42</strain>
    </source>
</reference>
<feature type="transmembrane region" description="Helical" evidence="1">
    <location>
        <begin position="43"/>
        <end position="63"/>
    </location>
</feature>
<keyword evidence="4" id="KW-1185">Reference proteome</keyword>
<evidence type="ECO:0000313" key="5">
    <source>
        <dbReference type="Proteomes" id="UP000320475"/>
    </source>
</evidence>
<keyword evidence="1" id="KW-0472">Membrane</keyword>
<keyword evidence="1" id="KW-1133">Transmembrane helix</keyword>
<dbReference type="OrthoDB" id="2099305at2759"/>
<evidence type="ECO:0000313" key="3">
    <source>
        <dbReference type="EMBL" id="TPX47839.1"/>
    </source>
</evidence>
<evidence type="ECO:0000313" key="2">
    <source>
        <dbReference type="EMBL" id="TPX44057.1"/>
    </source>
</evidence>
<evidence type="ECO:0000313" key="4">
    <source>
        <dbReference type="Proteomes" id="UP000317494"/>
    </source>
</evidence>
<dbReference type="EMBL" id="QEAM01000200">
    <property type="protein sequence ID" value="TPX44057.1"/>
    <property type="molecule type" value="Genomic_DNA"/>
</dbReference>
<proteinExistence type="predicted"/>
<dbReference type="AlphaFoldDB" id="A0A507CXV8"/>
<accession>A0A507CXV8</accession>
<organism evidence="2 5">
    <name type="scientific">Synchytrium endobioticum</name>
    <dbReference type="NCBI Taxonomy" id="286115"/>
    <lineage>
        <taxon>Eukaryota</taxon>
        <taxon>Fungi</taxon>
        <taxon>Fungi incertae sedis</taxon>
        <taxon>Chytridiomycota</taxon>
        <taxon>Chytridiomycota incertae sedis</taxon>
        <taxon>Chytridiomycetes</taxon>
        <taxon>Synchytriales</taxon>
        <taxon>Synchytriaceae</taxon>
        <taxon>Synchytrium</taxon>
    </lineage>
</organism>
<dbReference type="Proteomes" id="UP000317494">
    <property type="component" value="Unassembled WGS sequence"/>
</dbReference>
<evidence type="ECO:0000256" key="1">
    <source>
        <dbReference type="SAM" id="Phobius"/>
    </source>
</evidence>
<dbReference type="EMBL" id="QEAN01000109">
    <property type="protein sequence ID" value="TPX47839.1"/>
    <property type="molecule type" value="Genomic_DNA"/>
</dbReference>
<sequence length="70" mass="7670">MSMFRSIIGAGENAFRRSQVAHRMYWQREGDRPTYIRGSGDSATFFIAAAGVLGLAGLSVGHLKKLIRGK</sequence>
<dbReference type="Proteomes" id="UP000320475">
    <property type="component" value="Unassembled WGS sequence"/>
</dbReference>
<dbReference type="VEuPathDB" id="FungiDB:SeMB42_g03182"/>
<gene>
    <name evidence="2" type="ORF">SeLEV6574_g04741</name>
    <name evidence="3" type="ORF">SeMB42_g03182</name>
</gene>
<comment type="caution">
    <text evidence="2">The sequence shown here is derived from an EMBL/GenBank/DDBJ whole genome shotgun (WGS) entry which is preliminary data.</text>
</comment>
<name>A0A507CXV8_9FUNG</name>
<keyword evidence="1" id="KW-0812">Transmembrane</keyword>